<dbReference type="GO" id="GO:0005634">
    <property type="term" value="C:nucleus"/>
    <property type="evidence" value="ECO:0007669"/>
    <property type="project" value="TreeGrafter"/>
</dbReference>
<keyword evidence="5" id="KW-1185">Reference proteome</keyword>
<evidence type="ECO:0000256" key="1">
    <source>
        <dbReference type="ARBA" id="ARBA00007381"/>
    </source>
</evidence>
<dbReference type="Pfam" id="PF00012">
    <property type="entry name" value="HSP70"/>
    <property type="match status" value="1"/>
</dbReference>
<dbReference type="VEuPathDB" id="VectorBase:RPRC011930"/>
<dbReference type="GO" id="GO:0140662">
    <property type="term" value="F:ATP-dependent protein folding chaperone"/>
    <property type="evidence" value="ECO:0007669"/>
    <property type="project" value="InterPro"/>
</dbReference>
<dbReference type="PRINTS" id="PR00301">
    <property type="entry name" value="HEATSHOCK70"/>
</dbReference>
<evidence type="ECO:0000256" key="3">
    <source>
        <dbReference type="ARBA" id="ARBA00022840"/>
    </source>
</evidence>
<dbReference type="EMBL" id="ACPB03000877">
    <property type="status" value="NOT_ANNOTATED_CDS"/>
    <property type="molecule type" value="Genomic_DNA"/>
</dbReference>
<evidence type="ECO:0000313" key="5">
    <source>
        <dbReference type="Proteomes" id="UP000015103"/>
    </source>
</evidence>
<sequence length="497" mass="54029">MVYYYGLHIGNSTVTIAAFKDDGKVEILANEAGDRVTPAIVTITQKERVVGSGAGFSSYSLSSLTIRNNKTLLDLDISEEALSRALSKSLVKIERSKELSYTVYETDAKPQSVTATQVATLIFSKLHGIATAASPGQNSVSCVLTVPKHWSEQSRRKVADAATEAGWKVIQVINQSPAALLAYRIGFEKPPIDLLALVYRLGGVSCDATVIKLEGGLHTIVSYVFNDNVGGKDMVNALSGYLAEEFKRKYHLDPTESRKSMWKLSISAEAILHTLSTLPSCSRFLESVCEGVDLNVTVSRARLDALISPLLPSYSQPIFDALAQANIDAAEINKVVLCGGSMNVSRLKDHISSLFNCEVLCSLRPDEVLACGAAQQAGLIASLNHDLPPFEADKELPILTAPITVKIGENKEIVIEKSVLPCSEQTSVNVGGILEIFAEQISENGQVHKGKVKLELDEKLQDYEVYVKVTQENELHVEVIDPSTKEVRKAVINFLIL</sequence>
<dbReference type="InterPro" id="IPR043129">
    <property type="entry name" value="ATPase_NBD"/>
</dbReference>
<dbReference type="PANTHER" id="PTHR45639:SF32">
    <property type="entry name" value="HEAT SHOCK PROTEIN PDR13"/>
    <property type="match status" value="1"/>
</dbReference>
<dbReference type="STRING" id="13249.T1I6K9"/>
<dbReference type="OMA" id="DLYIWHG"/>
<dbReference type="RefSeq" id="XP_073976714.1">
    <property type="nucleotide sequence ID" value="XM_074120613.1"/>
</dbReference>
<dbReference type="Gene3D" id="3.90.640.10">
    <property type="entry name" value="Actin, Chain A, domain 4"/>
    <property type="match status" value="1"/>
</dbReference>
<evidence type="ECO:0000256" key="2">
    <source>
        <dbReference type="ARBA" id="ARBA00022741"/>
    </source>
</evidence>
<keyword evidence="2" id="KW-0547">Nucleotide-binding</keyword>
<dbReference type="PANTHER" id="PTHR45639">
    <property type="entry name" value="HSC70CB, ISOFORM G-RELATED"/>
    <property type="match status" value="1"/>
</dbReference>
<dbReference type="GO" id="GO:0005524">
    <property type="term" value="F:ATP binding"/>
    <property type="evidence" value="ECO:0007669"/>
    <property type="project" value="UniProtKB-KW"/>
</dbReference>
<reference evidence="4" key="1">
    <citation type="submission" date="2015-05" db="UniProtKB">
        <authorList>
            <consortium name="EnsemblMetazoa"/>
        </authorList>
    </citation>
    <scope>IDENTIFICATION</scope>
</reference>
<dbReference type="Proteomes" id="UP000015103">
    <property type="component" value="Unassembled WGS sequence"/>
</dbReference>
<dbReference type="eggNOG" id="KOG0101">
    <property type="taxonomic scope" value="Eukaryota"/>
</dbReference>
<accession>T1I6K9</accession>
<proteinExistence type="inferred from homology"/>
<protein>
    <submittedName>
        <fullName evidence="4">Uncharacterized protein</fullName>
    </submittedName>
</protein>
<organism evidence="4 5">
    <name type="scientific">Rhodnius prolixus</name>
    <name type="common">Triatomid bug</name>
    <dbReference type="NCBI Taxonomy" id="13249"/>
    <lineage>
        <taxon>Eukaryota</taxon>
        <taxon>Metazoa</taxon>
        <taxon>Ecdysozoa</taxon>
        <taxon>Arthropoda</taxon>
        <taxon>Hexapoda</taxon>
        <taxon>Insecta</taxon>
        <taxon>Pterygota</taxon>
        <taxon>Neoptera</taxon>
        <taxon>Paraneoptera</taxon>
        <taxon>Hemiptera</taxon>
        <taxon>Heteroptera</taxon>
        <taxon>Panheteroptera</taxon>
        <taxon>Cimicomorpha</taxon>
        <taxon>Reduviidae</taxon>
        <taxon>Triatominae</taxon>
        <taxon>Rhodnius</taxon>
    </lineage>
</organism>
<dbReference type="Gene3D" id="3.30.30.30">
    <property type="match status" value="1"/>
</dbReference>
<dbReference type="GeneID" id="141450308"/>
<dbReference type="AlphaFoldDB" id="T1I6K9"/>
<dbReference type="SUPFAM" id="SSF53067">
    <property type="entry name" value="Actin-like ATPase domain"/>
    <property type="match status" value="2"/>
</dbReference>
<name>T1I6K9_RHOPR</name>
<dbReference type="HOGENOM" id="CLU_005965_0_3_1"/>
<dbReference type="InterPro" id="IPR013126">
    <property type="entry name" value="Hsp_70_fam"/>
</dbReference>
<dbReference type="InParanoid" id="T1I6K9"/>
<keyword evidence="3" id="KW-0067">ATP-binding</keyword>
<dbReference type="Gene3D" id="3.30.420.40">
    <property type="match status" value="2"/>
</dbReference>
<evidence type="ECO:0000313" key="4">
    <source>
        <dbReference type="EnsemblMetazoa" id="RPRC011930-PA"/>
    </source>
</evidence>
<comment type="similarity">
    <text evidence="1">Belongs to the heat shock protein 70 family.</text>
</comment>
<dbReference type="GO" id="GO:0005829">
    <property type="term" value="C:cytosol"/>
    <property type="evidence" value="ECO:0007669"/>
    <property type="project" value="TreeGrafter"/>
</dbReference>
<dbReference type="EnsemblMetazoa" id="RPRC011930-RA">
    <property type="protein sequence ID" value="RPRC011930-PA"/>
    <property type="gene ID" value="RPRC011930"/>
</dbReference>